<evidence type="ECO:0000256" key="5">
    <source>
        <dbReference type="SAM" id="Phobius"/>
    </source>
</evidence>
<dbReference type="Pfam" id="PF04116">
    <property type="entry name" value="FA_hydroxylase"/>
    <property type="match status" value="1"/>
</dbReference>
<keyword evidence="2 5" id="KW-0812">Transmembrane</keyword>
<dbReference type="GO" id="GO:0016020">
    <property type="term" value="C:membrane"/>
    <property type="evidence" value="ECO:0007669"/>
    <property type="project" value="UniProtKB-SubCell"/>
</dbReference>
<evidence type="ECO:0000256" key="3">
    <source>
        <dbReference type="ARBA" id="ARBA00022989"/>
    </source>
</evidence>
<name>A0A248VQN4_9BURK</name>
<evidence type="ECO:0000313" key="8">
    <source>
        <dbReference type="Proteomes" id="UP000215158"/>
    </source>
</evidence>
<keyword evidence="8" id="KW-1185">Reference proteome</keyword>
<dbReference type="PANTHER" id="PTHR11863">
    <property type="entry name" value="STEROL DESATURASE"/>
    <property type="match status" value="1"/>
</dbReference>
<dbReference type="AlphaFoldDB" id="A0A248VQN4"/>
<dbReference type="GO" id="GO:0008610">
    <property type="term" value="P:lipid biosynthetic process"/>
    <property type="evidence" value="ECO:0007669"/>
    <property type="project" value="InterPro"/>
</dbReference>
<dbReference type="InterPro" id="IPR050307">
    <property type="entry name" value="Sterol_Desaturase_Related"/>
</dbReference>
<reference evidence="7 8" key="1">
    <citation type="submission" date="2017-08" db="EMBL/GenBank/DDBJ databases">
        <title>Identification and genetic characteristics of simultaneous BTEX- and naphthalene-degrading Paraburkholderia sp. BN5 isolated from petroleum-contaminated soil.</title>
        <authorList>
            <person name="Lee Y."/>
            <person name="Jeon C.O."/>
        </authorList>
    </citation>
    <scope>NUCLEOTIDE SEQUENCE [LARGE SCALE GENOMIC DNA]</scope>
    <source>
        <strain evidence="7 8">BN5</strain>
    </source>
</reference>
<feature type="transmembrane region" description="Helical" evidence="5">
    <location>
        <begin position="95"/>
        <end position="113"/>
    </location>
</feature>
<proteinExistence type="predicted"/>
<feature type="domain" description="Fatty acid hydroxylase" evidence="6">
    <location>
        <begin position="99"/>
        <end position="234"/>
    </location>
</feature>
<dbReference type="OrthoDB" id="9770329at2"/>
<evidence type="ECO:0000256" key="2">
    <source>
        <dbReference type="ARBA" id="ARBA00022692"/>
    </source>
</evidence>
<evidence type="ECO:0000313" key="7">
    <source>
        <dbReference type="EMBL" id="ASW01327.1"/>
    </source>
</evidence>
<evidence type="ECO:0000259" key="6">
    <source>
        <dbReference type="Pfam" id="PF04116"/>
    </source>
</evidence>
<evidence type="ECO:0000256" key="1">
    <source>
        <dbReference type="ARBA" id="ARBA00004370"/>
    </source>
</evidence>
<evidence type="ECO:0000256" key="4">
    <source>
        <dbReference type="ARBA" id="ARBA00023136"/>
    </source>
</evidence>
<accession>A0A248VQN4</accession>
<protein>
    <submittedName>
        <fullName evidence="7">Fatty acid hydroxylase</fullName>
    </submittedName>
</protein>
<feature type="transmembrane region" description="Helical" evidence="5">
    <location>
        <begin position="16"/>
        <end position="35"/>
    </location>
</feature>
<dbReference type="GO" id="GO:0016491">
    <property type="term" value="F:oxidoreductase activity"/>
    <property type="evidence" value="ECO:0007669"/>
    <property type="project" value="InterPro"/>
</dbReference>
<dbReference type="InterPro" id="IPR006694">
    <property type="entry name" value="Fatty_acid_hydroxylase"/>
</dbReference>
<dbReference type="KEGG" id="parb:CJU94_24390"/>
<gene>
    <name evidence="7" type="ORF">CJU94_24390</name>
</gene>
<dbReference type="EMBL" id="CP022990">
    <property type="protein sequence ID" value="ASW01327.1"/>
    <property type="molecule type" value="Genomic_DNA"/>
</dbReference>
<organism evidence="7 8">
    <name type="scientific">Paraburkholderia aromaticivorans</name>
    <dbReference type="NCBI Taxonomy" id="2026199"/>
    <lineage>
        <taxon>Bacteria</taxon>
        <taxon>Pseudomonadati</taxon>
        <taxon>Pseudomonadota</taxon>
        <taxon>Betaproteobacteria</taxon>
        <taxon>Burkholderiales</taxon>
        <taxon>Burkholderiaceae</taxon>
        <taxon>Paraburkholderia</taxon>
    </lineage>
</organism>
<dbReference type="GO" id="GO:0005506">
    <property type="term" value="F:iron ion binding"/>
    <property type="evidence" value="ECO:0007669"/>
    <property type="project" value="InterPro"/>
</dbReference>
<keyword evidence="3 5" id="KW-1133">Transmembrane helix</keyword>
<comment type="subcellular location">
    <subcellularLocation>
        <location evidence="1">Membrane</location>
    </subcellularLocation>
</comment>
<dbReference type="Proteomes" id="UP000215158">
    <property type="component" value="Chromosome 2"/>
</dbReference>
<dbReference type="RefSeq" id="WP_095421230.1">
    <property type="nucleotide sequence ID" value="NZ_CP022990.1"/>
</dbReference>
<sequence length="288" mass="32450">MFASSPLPDLLNHASFWLRAYALGLAMMAVGAALERRWPAARLQSRAGQRLNVAYAGVYLAMVEAMKPLTAAASIAIVNALGGGMVVLNSRGWGAVASFVIVLLTIDVLEYAFHRLQHTWPVLWKLHSLHHSALEFNITVTWRHHWVESLIKGCLLYPLVGVLFKVDPWIVGATSVVFMLGNYFAHMNLRIDLGRCVTWINNPHYHRLHHSNRTEHFNHNFTQLLPLWDHLFDTQWVPASEEWPASGLDDGAQPHSLLEAFCWPLRLHAERAAGLGRKPVPVLDKETK</sequence>
<keyword evidence="4 5" id="KW-0472">Membrane</keyword>